<protein>
    <submittedName>
        <fullName evidence="3">Nitrous oxide reductase family maturation protein NosD</fullName>
    </submittedName>
</protein>
<dbReference type="Proteomes" id="UP000654401">
    <property type="component" value="Unassembled WGS sequence"/>
</dbReference>
<dbReference type="SMART" id="SM00710">
    <property type="entry name" value="PbH1"/>
    <property type="match status" value="7"/>
</dbReference>
<evidence type="ECO:0000313" key="3">
    <source>
        <dbReference type="EMBL" id="MBC8519528.1"/>
    </source>
</evidence>
<dbReference type="Gene3D" id="2.160.20.10">
    <property type="entry name" value="Single-stranded right-handed beta-helix, Pectin lyase-like"/>
    <property type="match status" value="1"/>
</dbReference>
<accession>A0A8J6TSF2</accession>
<evidence type="ECO:0000313" key="4">
    <source>
        <dbReference type="Proteomes" id="UP000654401"/>
    </source>
</evidence>
<name>A0A8J6TSF2_9GAMM</name>
<gene>
    <name evidence="3" type="primary">nosD</name>
    <name evidence="3" type="ORF">H8D24_03855</name>
</gene>
<keyword evidence="1" id="KW-0175">Coiled coil</keyword>
<feature type="domain" description="Periplasmic copper-binding protein NosD beta helix" evidence="2">
    <location>
        <begin position="136"/>
        <end position="326"/>
    </location>
</feature>
<dbReference type="AlphaFoldDB" id="A0A8J6TSF2"/>
<evidence type="ECO:0000256" key="1">
    <source>
        <dbReference type="SAM" id="Coils"/>
    </source>
</evidence>
<dbReference type="InterPro" id="IPR022441">
    <property type="entry name" value="Para_beta_helix_rpt-2"/>
</dbReference>
<proteinExistence type="predicted"/>
<feature type="coiled-coil region" evidence="1">
    <location>
        <begin position="390"/>
        <end position="417"/>
    </location>
</feature>
<dbReference type="InterPro" id="IPR011050">
    <property type="entry name" value="Pectin_lyase_fold/virulence"/>
</dbReference>
<dbReference type="NCBIfam" id="TIGR04247">
    <property type="entry name" value="NosD_copper_fam"/>
    <property type="match status" value="1"/>
</dbReference>
<dbReference type="InterPro" id="IPR007742">
    <property type="entry name" value="NosD_dom"/>
</dbReference>
<comment type="caution">
    <text evidence="3">The sequence shown here is derived from an EMBL/GenBank/DDBJ whole genome shotgun (WGS) entry which is preliminary data.</text>
</comment>
<dbReference type="SUPFAM" id="SSF51126">
    <property type="entry name" value="Pectin lyase-like"/>
    <property type="match status" value="1"/>
</dbReference>
<sequence length="442" mass="48769">MPQSKATDLPSFQDLVDATPKGGLLTPPAGIYAGPVTIETPITIDGKNGVTIDAGGKGSVIYLDTDGATLQNLRLINSGGSHNDVDSGVQVKGDFNVVKDNSIEECLFGIDLSQSKNNIIRRNKISSKSDRALGLQGDSVRLWYSFDNQVTDNIITNSRDMVVWYSKDNTIARNRSSGGRYALHFMYSQGNLIEENEYTDNSVGIFLMYSDSAVIKNNYIAHSQGTTGMGIGLKETSDVKITGNKILYCATGIYSDVSPYQPDTINLMEDNLIAFNGIGMLFHTPWWGNVARNNSFKDNITQVAVDGNGGATKNVWEGNHWDDYEGFDQNSDGTGDTPYELYAYADRLWMDRPDARFFMGTPLLASLDFLEQLAPFSEPTLLLRDEKPLLASLDSRILNSENRVAETTAELNDLIEEATIEDEKQAKKDWSSSLRLLENSLQ</sequence>
<dbReference type="InterPro" id="IPR026464">
    <property type="entry name" value="NosD_copper_fam"/>
</dbReference>
<dbReference type="NCBIfam" id="TIGR03804">
    <property type="entry name" value="para_beta_helix"/>
    <property type="match status" value="2"/>
</dbReference>
<reference evidence="3 4" key="1">
    <citation type="submission" date="2020-08" db="EMBL/GenBank/DDBJ databases">
        <title>Bridging the membrane lipid divide: bacteria of the FCB group superphylum have the potential to synthesize archaeal ether lipids.</title>
        <authorList>
            <person name="Villanueva L."/>
            <person name="Von Meijenfeldt F.A.B."/>
            <person name="Westbye A.B."/>
            <person name="Yadav S."/>
            <person name="Hopmans E.C."/>
            <person name="Dutilh B.E."/>
            <person name="Sinninghe Damste J.S."/>
        </authorList>
    </citation>
    <scope>NUCLEOTIDE SEQUENCE [LARGE SCALE GENOMIC DNA]</scope>
    <source>
        <strain evidence="3">NIOZ-UU100</strain>
    </source>
</reference>
<organism evidence="3 4">
    <name type="scientific">Candidatus Thiopontia autotrophica</name>
    <dbReference type="NCBI Taxonomy" id="2841688"/>
    <lineage>
        <taxon>Bacteria</taxon>
        <taxon>Pseudomonadati</taxon>
        <taxon>Pseudomonadota</taxon>
        <taxon>Gammaproteobacteria</taxon>
        <taxon>Candidatus Thiopontia</taxon>
    </lineage>
</organism>
<dbReference type="InterPro" id="IPR012334">
    <property type="entry name" value="Pectin_lyas_fold"/>
</dbReference>
<dbReference type="Pfam" id="PF05048">
    <property type="entry name" value="NosD"/>
    <property type="match status" value="1"/>
</dbReference>
<dbReference type="EMBL" id="JACNFK010000024">
    <property type="protein sequence ID" value="MBC8519528.1"/>
    <property type="molecule type" value="Genomic_DNA"/>
</dbReference>
<evidence type="ECO:0000259" key="2">
    <source>
        <dbReference type="Pfam" id="PF05048"/>
    </source>
</evidence>
<dbReference type="InterPro" id="IPR006626">
    <property type="entry name" value="PbH1"/>
</dbReference>